<feature type="active site" description="Phosphothreonine intermediate" evidence="2">
    <location>
        <position position="89"/>
    </location>
</feature>
<dbReference type="GO" id="GO:0046872">
    <property type="term" value="F:metal ion binding"/>
    <property type="evidence" value="ECO:0007669"/>
    <property type="project" value="UniProtKB-KW"/>
</dbReference>
<name>A0A1Y6FPR6_9SPHN</name>
<feature type="binding site" evidence="3">
    <location>
        <position position="110"/>
    </location>
    <ligand>
        <name>substrate</name>
    </ligand>
</feature>
<dbReference type="GO" id="GO:0004035">
    <property type="term" value="F:alkaline phosphatase activity"/>
    <property type="evidence" value="ECO:0007669"/>
    <property type="project" value="UniProtKB-EC"/>
</dbReference>
<dbReference type="InterPro" id="IPR002591">
    <property type="entry name" value="Phosphodiest/P_Trfase"/>
</dbReference>
<proteinExistence type="predicted"/>
<comment type="catalytic activity">
    <reaction evidence="1">
        <text>a phosphate monoester + H2O = an alcohol + phosphate</text>
        <dbReference type="Rhea" id="RHEA:15017"/>
        <dbReference type="ChEBI" id="CHEBI:15377"/>
        <dbReference type="ChEBI" id="CHEBI:30879"/>
        <dbReference type="ChEBI" id="CHEBI:43474"/>
        <dbReference type="ChEBI" id="CHEBI:67140"/>
        <dbReference type="EC" id="3.1.3.1"/>
    </reaction>
</comment>
<dbReference type="Gene3D" id="3.30.1360.150">
    <property type="match status" value="1"/>
</dbReference>
<dbReference type="Gene3D" id="3.40.720.10">
    <property type="entry name" value="Alkaline Phosphatase, subunit A"/>
    <property type="match status" value="1"/>
</dbReference>
<evidence type="ECO:0000313" key="5">
    <source>
        <dbReference type="EMBL" id="SMQ76944.1"/>
    </source>
</evidence>
<dbReference type="InterPro" id="IPR017850">
    <property type="entry name" value="Alkaline_phosphatase_core_sf"/>
</dbReference>
<dbReference type="Pfam" id="PF01663">
    <property type="entry name" value="Phosphodiest"/>
    <property type="match status" value="1"/>
</dbReference>
<evidence type="ECO:0000256" key="1">
    <source>
        <dbReference type="PIRNR" id="PIRNR031924"/>
    </source>
</evidence>
<evidence type="ECO:0000256" key="4">
    <source>
        <dbReference type="SAM" id="SignalP"/>
    </source>
</evidence>
<dbReference type="InterPro" id="IPR026263">
    <property type="entry name" value="Alkaline_phosphatase_prok"/>
</dbReference>
<evidence type="ECO:0000313" key="6">
    <source>
        <dbReference type="Proteomes" id="UP000194469"/>
    </source>
</evidence>
<dbReference type="SUPFAM" id="SSF53649">
    <property type="entry name" value="Alkaline phosphatase-like"/>
    <property type="match status" value="1"/>
</dbReference>
<keyword evidence="1" id="KW-0479">Metal-binding</keyword>
<feature type="signal peptide" evidence="4">
    <location>
        <begin position="1"/>
        <end position="24"/>
    </location>
</feature>
<feature type="chain" id="PRO_5013255349" description="Alkaline phosphatase" evidence="4">
    <location>
        <begin position="25"/>
        <end position="558"/>
    </location>
</feature>
<sequence>MKLKSLTTVLAATLCLATAGVGLAQDSAPPVAKVTAASPPPKLIVAISVDQFSADLFAEYRSHYTGGLARLASGVVFPAGYQSHGATETCPGHSTILTGNHPAHTGIIANNYFDLSVARSDKRVYCAEDETVPDTSSGGGKYAASVNHLMVPTLGDLMKARDPKAQVVSVAGKDRAAIMMGGRKADELMWLFPGGLTSYRGTTLSPVAQQASSAIAAAIGQARPAMDLPADCASHDIAIPIDKGGTVGTGRFQRDGGDFRRFMASPESDGAVLAAGAALRAARKLGEGGTTDLLILGLSATDYVGHSTGTEGAEMCIQMHALDQQLGDFFARLDATGIDYAVVLTADHGGHDLPERNRQNAWPAAERVDAALDPEAMGKAVAEKLGLPQPLLYGDGPFGDMYLSKALTPAQRKAALAELVARYRAHRQVEAVVTGEELANHPISKRSPDVWTLMDKLRASYNAQRSGDFVVVLKPRVTPIPESGLGYVATHGSVWDYDRRVPILFWRKGLTAFEQPNAVMTVDILPTLAALIDLPVDAAKIDGRCLDLLSGPESSCRP</sequence>
<evidence type="ECO:0000256" key="2">
    <source>
        <dbReference type="PIRSR" id="PIRSR031924-50"/>
    </source>
</evidence>
<keyword evidence="6" id="KW-1185">Reference proteome</keyword>
<protein>
    <recommendedName>
        <fullName evidence="1">Alkaline phosphatase</fullName>
        <ecNumber evidence="1">3.1.3.1</ecNumber>
    </recommendedName>
</protein>
<dbReference type="CDD" id="cd16016">
    <property type="entry name" value="AP-SPAP"/>
    <property type="match status" value="1"/>
</dbReference>
<keyword evidence="4" id="KW-0732">Signal</keyword>
<keyword evidence="2" id="KW-0597">Phosphoprotein</keyword>
<accession>A0A1Y6FPR6</accession>
<dbReference type="PIRSF" id="PIRSF031924">
    <property type="entry name" value="Pi-irrepressible_AP"/>
    <property type="match status" value="1"/>
</dbReference>
<organism evidence="5 6">
    <name type="scientific">Sphingopyxis terrae subsp. ummariensis</name>
    <dbReference type="NCBI Taxonomy" id="429001"/>
    <lineage>
        <taxon>Bacteria</taxon>
        <taxon>Pseudomonadati</taxon>
        <taxon>Pseudomonadota</taxon>
        <taxon>Alphaproteobacteria</taxon>
        <taxon>Sphingomonadales</taxon>
        <taxon>Sphingomonadaceae</taxon>
        <taxon>Sphingopyxis</taxon>
    </lineage>
</organism>
<feature type="binding site" evidence="3">
    <location>
        <begin position="173"/>
        <end position="175"/>
    </location>
    <ligand>
        <name>substrate</name>
    </ligand>
</feature>
<dbReference type="PANTHER" id="PTHR10151">
    <property type="entry name" value="ECTONUCLEOTIDE PYROPHOSPHATASE/PHOSPHODIESTERASE"/>
    <property type="match status" value="1"/>
</dbReference>
<dbReference type="Proteomes" id="UP000194469">
    <property type="component" value="Unassembled WGS sequence"/>
</dbReference>
<keyword evidence="1" id="KW-0862">Zinc</keyword>
<comment type="cofactor">
    <cofactor evidence="1">
        <name>Zn(2+)</name>
        <dbReference type="ChEBI" id="CHEBI:29105"/>
    </cofactor>
    <text evidence="1">Binds 2 Zn(2+) ions.</text>
</comment>
<dbReference type="AlphaFoldDB" id="A0A1Y6FPR6"/>
<dbReference type="EMBL" id="FXWL01000002">
    <property type="protein sequence ID" value="SMQ76944.1"/>
    <property type="molecule type" value="Genomic_DNA"/>
</dbReference>
<evidence type="ECO:0000256" key="3">
    <source>
        <dbReference type="PIRSR" id="PIRSR031924-51"/>
    </source>
</evidence>
<dbReference type="EC" id="3.1.3.1" evidence="1"/>
<reference evidence="6" key="1">
    <citation type="submission" date="2017-04" db="EMBL/GenBank/DDBJ databases">
        <authorList>
            <person name="Varghese N."/>
            <person name="Submissions S."/>
        </authorList>
    </citation>
    <scope>NUCLEOTIDE SEQUENCE [LARGE SCALE GENOMIC DNA]</scope>
    <source>
        <strain evidence="6">UI2</strain>
    </source>
</reference>
<gene>
    <name evidence="5" type="ORF">SAMN06295984_2364</name>
</gene>
<dbReference type="PANTHER" id="PTHR10151:SF114">
    <property type="entry name" value="ECTONUCLEOTIDE PYROPHOSPHATASE_PHOSPHODIESTERASE C27A7.3"/>
    <property type="match status" value="1"/>
</dbReference>
<comment type="function">
    <text evidence="1">Alkaline phosphatase with broad substrate specificity.</text>
</comment>